<dbReference type="GeneID" id="20352234"/>
<name>J3PE53_GAET3</name>
<keyword evidence="4" id="KW-1185">Reference proteome</keyword>
<organism evidence="2">
    <name type="scientific">Gaeumannomyces tritici (strain R3-111a-1)</name>
    <name type="common">Wheat and barley take-all root rot fungus</name>
    <name type="synonym">Gaeumannomyces graminis var. tritici</name>
    <dbReference type="NCBI Taxonomy" id="644352"/>
    <lineage>
        <taxon>Eukaryota</taxon>
        <taxon>Fungi</taxon>
        <taxon>Dikarya</taxon>
        <taxon>Ascomycota</taxon>
        <taxon>Pezizomycotina</taxon>
        <taxon>Sordariomycetes</taxon>
        <taxon>Sordariomycetidae</taxon>
        <taxon>Magnaporthales</taxon>
        <taxon>Magnaporthaceae</taxon>
        <taxon>Gaeumannomyces</taxon>
    </lineage>
</organism>
<evidence type="ECO:0000313" key="2">
    <source>
        <dbReference type="EMBL" id="EJT70753.1"/>
    </source>
</evidence>
<protein>
    <submittedName>
        <fullName evidence="2 3">Uncharacterized protein</fullName>
    </submittedName>
</protein>
<dbReference type="Proteomes" id="UP000006039">
    <property type="component" value="Unassembled WGS sequence"/>
</dbReference>
<reference evidence="4" key="1">
    <citation type="submission" date="2010-07" db="EMBL/GenBank/DDBJ databases">
        <title>The genome sequence of Gaeumannomyces graminis var. tritici strain R3-111a-1.</title>
        <authorList>
            <consortium name="The Broad Institute Genome Sequencing Platform"/>
            <person name="Ma L.-J."/>
            <person name="Dead R."/>
            <person name="Young S."/>
            <person name="Zeng Q."/>
            <person name="Koehrsen M."/>
            <person name="Alvarado L."/>
            <person name="Berlin A."/>
            <person name="Chapman S.B."/>
            <person name="Chen Z."/>
            <person name="Freedman E."/>
            <person name="Gellesch M."/>
            <person name="Goldberg J."/>
            <person name="Griggs A."/>
            <person name="Gujja S."/>
            <person name="Heilman E.R."/>
            <person name="Heiman D."/>
            <person name="Hepburn T."/>
            <person name="Howarth C."/>
            <person name="Jen D."/>
            <person name="Larson L."/>
            <person name="Mehta T."/>
            <person name="Neiman D."/>
            <person name="Pearson M."/>
            <person name="Roberts A."/>
            <person name="Saif S."/>
            <person name="Shea T."/>
            <person name="Shenoy N."/>
            <person name="Sisk P."/>
            <person name="Stolte C."/>
            <person name="Sykes S."/>
            <person name="Walk T."/>
            <person name="White J."/>
            <person name="Yandava C."/>
            <person name="Haas B."/>
            <person name="Nusbaum C."/>
            <person name="Birren B."/>
        </authorList>
    </citation>
    <scope>NUCLEOTIDE SEQUENCE [LARGE SCALE GENOMIC DNA]</scope>
    <source>
        <strain evidence="4">R3-111a-1</strain>
    </source>
</reference>
<sequence length="82" mass="8953">MGAVLKAGWQSKGRPVGGAEHSNDGASACRLQQGQGPRDLMPMTGSSFLQTTLRAQNWNRQWRTAATFSPPSPTQVRDKRLD</sequence>
<dbReference type="RefSeq" id="XP_009227931.1">
    <property type="nucleotide sequence ID" value="XM_009229667.1"/>
</dbReference>
<dbReference type="VEuPathDB" id="FungiDB:GGTG_11776"/>
<dbReference type="HOGENOM" id="CLU_2558422_0_0_1"/>
<evidence type="ECO:0000313" key="3">
    <source>
        <dbReference type="EnsemblFungi" id="EJT70753"/>
    </source>
</evidence>
<dbReference type="EnsemblFungi" id="EJT70753">
    <property type="protein sequence ID" value="EJT70753"/>
    <property type="gene ID" value="GGTG_11776"/>
</dbReference>
<proteinExistence type="predicted"/>
<reference evidence="3" key="5">
    <citation type="submission" date="2018-04" db="UniProtKB">
        <authorList>
            <consortium name="EnsemblFungi"/>
        </authorList>
    </citation>
    <scope>IDENTIFICATION</scope>
    <source>
        <strain evidence="3">R3-111a-1</strain>
    </source>
</reference>
<dbReference type="EMBL" id="GL385401">
    <property type="protein sequence ID" value="EJT70753.1"/>
    <property type="molecule type" value="Genomic_DNA"/>
</dbReference>
<evidence type="ECO:0000313" key="4">
    <source>
        <dbReference type="Proteomes" id="UP000006039"/>
    </source>
</evidence>
<feature type="region of interest" description="Disordered" evidence="1">
    <location>
        <begin position="1"/>
        <end position="44"/>
    </location>
</feature>
<reference evidence="2" key="3">
    <citation type="submission" date="2010-09" db="EMBL/GenBank/DDBJ databases">
        <title>Annotation of Gaeumannomyces graminis var. tritici R3-111a-1.</title>
        <authorList>
            <consortium name="The Broad Institute Genome Sequencing Platform"/>
            <person name="Ma L.-J."/>
            <person name="Dead R."/>
            <person name="Young S.K."/>
            <person name="Zeng Q."/>
            <person name="Gargeya S."/>
            <person name="Fitzgerald M."/>
            <person name="Haas B."/>
            <person name="Abouelleil A."/>
            <person name="Alvarado L."/>
            <person name="Arachchi H.M."/>
            <person name="Berlin A."/>
            <person name="Brown A."/>
            <person name="Chapman S.B."/>
            <person name="Chen Z."/>
            <person name="Dunbar C."/>
            <person name="Freedman E."/>
            <person name="Gearin G."/>
            <person name="Gellesch M."/>
            <person name="Goldberg J."/>
            <person name="Griggs A."/>
            <person name="Gujja S."/>
            <person name="Heiman D."/>
            <person name="Howarth C."/>
            <person name="Larson L."/>
            <person name="Lui A."/>
            <person name="MacDonald P.J.P."/>
            <person name="Mehta T."/>
            <person name="Montmayeur A."/>
            <person name="Murphy C."/>
            <person name="Neiman D."/>
            <person name="Pearson M."/>
            <person name="Priest M."/>
            <person name="Roberts A."/>
            <person name="Saif S."/>
            <person name="Shea T."/>
            <person name="Shenoy N."/>
            <person name="Sisk P."/>
            <person name="Stolte C."/>
            <person name="Sykes S."/>
            <person name="Yandava C."/>
            <person name="Wortman J."/>
            <person name="Nusbaum C."/>
            <person name="Birren B."/>
        </authorList>
    </citation>
    <scope>NUCLEOTIDE SEQUENCE</scope>
    <source>
        <strain evidence="2">R3-111a-1</strain>
    </source>
</reference>
<dbReference type="AlphaFoldDB" id="J3PE53"/>
<accession>J3PE53</accession>
<reference evidence="3" key="4">
    <citation type="journal article" date="2015" name="G3 (Bethesda)">
        <title>Genome sequences of three phytopathogenic species of the Magnaporthaceae family of fungi.</title>
        <authorList>
            <person name="Okagaki L.H."/>
            <person name="Nunes C.C."/>
            <person name="Sailsbery J."/>
            <person name="Clay B."/>
            <person name="Brown D."/>
            <person name="John T."/>
            <person name="Oh Y."/>
            <person name="Young N."/>
            <person name="Fitzgerald M."/>
            <person name="Haas B.J."/>
            <person name="Zeng Q."/>
            <person name="Young S."/>
            <person name="Adiconis X."/>
            <person name="Fan L."/>
            <person name="Levin J.Z."/>
            <person name="Mitchell T.K."/>
            <person name="Okubara P.A."/>
            <person name="Farman M.L."/>
            <person name="Kohn L.M."/>
            <person name="Birren B."/>
            <person name="Ma L.-J."/>
            <person name="Dean R.A."/>
        </authorList>
    </citation>
    <scope>NUCLEOTIDE SEQUENCE</scope>
    <source>
        <strain evidence="3">R3-111a-1</strain>
    </source>
</reference>
<gene>
    <name evidence="3" type="primary">20352234</name>
    <name evidence="2" type="ORF">GGTG_11776</name>
</gene>
<evidence type="ECO:0000256" key="1">
    <source>
        <dbReference type="SAM" id="MobiDB-lite"/>
    </source>
</evidence>
<reference evidence="2" key="2">
    <citation type="submission" date="2010-07" db="EMBL/GenBank/DDBJ databases">
        <authorList>
            <consortium name="The Broad Institute Genome Sequencing Platform"/>
            <consortium name="Broad Institute Genome Sequencing Center for Infectious Disease"/>
            <person name="Ma L.-J."/>
            <person name="Dead R."/>
            <person name="Young S."/>
            <person name="Zeng Q."/>
            <person name="Koehrsen M."/>
            <person name="Alvarado L."/>
            <person name="Berlin A."/>
            <person name="Chapman S.B."/>
            <person name="Chen Z."/>
            <person name="Freedman E."/>
            <person name="Gellesch M."/>
            <person name="Goldberg J."/>
            <person name="Griggs A."/>
            <person name="Gujja S."/>
            <person name="Heilman E.R."/>
            <person name="Heiman D."/>
            <person name="Hepburn T."/>
            <person name="Howarth C."/>
            <person name="Jen D."/>
            <person name="Larson L."/>
            <person name="Mehta T."/>
            <person name="Neiman D."/>
            <person name="Pearson M."/>
            <person name="Roberts A."/>
            <person name="Saif S."/>
            <person name="Shea T."/>
            <person name="Shenoy N."/>
            <person name="Sisk P."/>
            <person name="Stolte C."/>
            <person name="Sykes S."/>
            <person name="Walk T."/>
            <person name="White J."/>
            <person name="Yandava C."/>
            <person name="Haas B."/>
            <person name="Nusbaum C."/>
            <person name="Birren B."/>
        </authorList>
    </citation>
    <scope>NUCLEOTIDE SEQUENCE</scope>
    <source>
        <strain evidence="2">R3-111a-1</strain>
    </source>
</reference>
<feature type="region of interest" description="Disordered" evidence="1">
    <location>
        <begin position="63"/>
        <end position="82"/>
    </location>
</feature>